<dbReference type="AlphaFoldDB" id="A0A6J6X8I3"/>
<dbReference type="Pfam" id="PF00155">
    <property type="entry name" value="Aminotran_1_2"/>
    <property type="match status" value="1"/>
</dbReference>
<keyword evidence="2" id="KW-0808">Transferase</keyword>
<dbReference type="GO" id="GO:0016740">
    <property type="term" value="F:transferase activity"/>
    <property type="evidence" value="ECO:0007669"/>
    <property type="project" value="UniProtKB-KW"/>
</dbReference>
<name>A0A6J6X8I3_9ZZZZ</name>
<dbReference type="Gene3D" id="3.40.640.10">
    <property type="entry name" value="Type I PLP-dependent aspartate aminotransferase-like (Major domain)"/>
    <property type="match status" value="1"/>
</dbReference>
<dbReference type="PANTHER" id="PTHR13693">
    <property type="entry name" value="CLASS II AMINOTRANSFERASE/8-AMINO-7-OXONONANOATE SYNTHASE"/>
    <property type="match status" value="1"/>
</dbReference>
<evidence type="ECO:0000313" key="5">
    <source>
        <dbReference type="EMBL" id="CAB4793112.1"/>
    </source>
</evidence>
<dbReference type="InterPro" id="IPR001917">
    <property type="entry name" value="Aminotrans_II_pyridoxalP_BS"/>
</dbReference>
<dbReference type="InterPro" id="IPR004839">
    <property type="entry name" value="Aminotransferase_I/II_large"/>
</dbReference>
<reference evidence="5" key="1">
    <citation type="submission" date="2020-05" db="EMBL/GenBank/DDBJ databases">
        <authorList>
            <person name="Chiriac C."/>
            <person name="Salcher M."/>
            <person name="Ghai R."/>
            <person name="Kavagutti S V."/>
        </authorList>
    </citation>
    <scope>NUCLEOTIDE SEQUENCE</scope>
</reference>
<dbReference type="GO" id="GO:0030170">
    <property type="term" value="F:pyridoxal phosphate binding"/>
    <property type="evidence" value="ECO:0007669"/>
    <property type="project" value="InterPro"/>
</dbReference>
<sequence>MTSSEWSEWAETETAAIHESGRWRAPRTFDASGPHGTLTDSGASVISFASNDYLGLTQHPGVINAAHSALDHWGAGSGSARLIVGSRPIHAELEGALARWRDAESAVLFPTGFAANLGVFGALANKDTLICSDELNHASIIDGTRLSPAAVSIFPHKDLSALGKFLEERGERRAIVVSDTVFSMDGDIADVDDLRAICHEHSALLILDEAHAVLGPHISTERDDEIIRVGTLSKAVGVVGGFVAGPRVFTDLLINRARSYIFTTAPSPADTAAAFASIGIIQSTEGDDLRRALRRNIEILRPGHPSPIIPILCGAESRALEASAELLERGMLVPAIRPPTVAPGTSRLRVALSAAHTTENVESLREALIELGLT</sequence>
<evidence type="ECO:0000256" key="3">
    <source>
        <dbReference type="ARBA" id="ARBA00022898"/>
    </source>
</evidence>
<evidence type="ECO:0000256" key="1">
    <source>
        <dbReference type="ARBA" id="ARBA00001933"/>
    </source>
</evidence>
<proteinExistence type="predicted"/>
<evidence type="ECO:0000259" key="4">
    <source>
        <dbReference type="Pfam" id="PF00155"/>
    </source>
</evidence>
<dbReference type="InterPro" id="IPR015421">
    <property type="entry name" value="PyrdxlP-dep_Trfase_major"/>
</dbReference>
<evidence type="ECO:0000256" key="2">
    <source>
        <dbReference type="ARBA" id="ARBA00022679"/>
    </source>
</evidence>
<keyword evidence="3" id="KW-0663">Pyridoxal phosphate</keyword>
<accession>A0A6J6X8I3</accession>
<dbReference type="InterPro" id="IPR015424">
    <property type="entry name" value="PyrdxlP-dep_Trfase"/>
</dbReference>
<comment type="cofactor">
    <cofactor evidence="1">
        <name>pyridoxal 5'-phosphate</name>
        <dbReference type="ChEBI" id="CHEBI:597326"/>
    </cofactor>
</comment>
<organism evidence="5">
    <name type="scientific">freshwater metagenome</name>
    <dbReference type="NCBI Taxonomy" id="449393"/>
    <lineage>
        <taxon>unclassified sequences</taxon>
        <taxon>metagenomes</taxon>
        <taxon>ecological metagenomes</taxon>
    </lineage>
</organism>
<dbReference type="InterPro" id="IPR015422">
    <property type="entry name" value="PyrdxlP-dep_Trfase_small"/>
</dbReference>
<feature type="domain" description="Aminotransferase class I/classII large" evidence="4">
    <location>
        <begin position="44"/>
        <end position="368"/>
    </location>
</feature>
<dbReference type="SUPFAM" id="SSF53383">
    <property type="entry name" value="PLP-dependent transferases"/>
    <property type="match status" value="1"/>
</dbReference>
<dbReference type="Gene3D" id="3.90.1150.10">
    <property type="entry name" value="Aspartate Aminotransferase, domain 1"/>
    <property type="match status" value="1"/>
</dbReference>
<dbReference type="InterPro" id="IPR050087">
    <property type="entry name" value="AON_synthase_class-II"/>
</dbReference>
<gene>
    <name evidence="5" type="ORF">UFOPK2925_01617</name>
</gene>
<dbReference type="PROSITE" id="PS00599">
    <property type="entry name" value="AA_TRANSFER_CLASS_2"/>
    <property type="match status" value="1"/>
</dbReference>
<protein>
    <submittedName>
        <fullName evidence="5">Unannotated protein</fullName>
    </submittedName>
</protein>
<dbReference type="EMBL" id="CAEZZU010000317">
    <property type="protein sequence ID" value="CAB4793112.1"/>
    <property type="molecule type" value="Genomic_DNA"/>
</dbReference>